<reference evidence="2 3" key="1">
    <citation type="submission" date="2019-04" db="EMBL/GenBank/DDBJ databases">
        <authorList>
            <person name="Van Vliet M D."/>
        </authorList>
    </citation>
    <scope>NUCLEOTIDE SEQUENCE [LARGE SCALE GENOMIC DNA]</scope>
    <source>
        <strain evidence="2 3">F21</strain>
    </source>
</reference>
<protein>
    <submittedName>
        <fullName evidence="2">HTH-type transcriptional regulator IscR</fullName>
    </submittedName>
</protein>
<dbReference type="PANTHER" id="PTHR33221:SF5">
    <property type="entry name" value="HTH-TYPE TRANSCRIPTIONAL REGULATOR ISCR"/>
    <property type="match status" value="1"/>
</dbReference>
<dbReference type="SUPFAM" id="SSF46785">
    <property type="entry name" value="Winged helix' DNA-binding domain"/>
    <property type="match status" value="1"/>
</dbReference>
<keyword evidence="3" id="KW-1185">Reference proteome</keyword>
<dbReference type="GO" id="GO:0003700">
    <property type="term" value="F:DNA-binding transcription factor activity"/>
    <property type="evidence" value="ECO:0007669"/>
    <property type="project" value="TreeGrafter"/>
</dbReference>
<sequence>MDGAPSAGLHLVRTSTFLYCLHCDRLALEFITINAEKSVVNIGKGGLLLFRSQGRYAVLVMLCISRREGELPVSKKMISGELGISTGYIEQILVPLKRAGLIGGVRGIHGGFRLAKDASEITVYNILEAEDENLAKAANLKKGRSLSGEFAAQAVWHGAIELFREYFSNITLEDLREGCSECCHVGTGPEQKTKLNELWEIVGGPGQATCWDT</sequence>
<dbReference type="PROSITE" id="PS51197">
    <property type="entry name" value="HTH_RRF2_2"/>
    <property type="match status" value="1"/>
</dbReference>
<evidence type="ECO:0000313" key="2">
    <source>
        <dbReference type="EMBL" id="VGO21113.1"/>
    </source>
</evidence>
<dbReference type="GO" id="GO:0003677">
    <property type="term" value="F:DNA binding"/>
    <property type="evidence" value="ECO:0007669"/>
    <property type="project" value="UniProtKB-KW"/>
</dbReference>
<dbReference type="Gene3D" id="1.10.10.10">
    <property type="entry name" value="Winged helix-like DNA-binding domain superfamily/Winged helix DNA-binding domain"/>
    <property type="match status" value="1"/>
</dbReference>
<gene>
    <name evidence="2" type="primary">iscR_2</name>
    <name evidence="2" type="ORF">SCARR_03183</name>
</gene>
<dbReference type="RefSeq" id="WP_136062598.1">
    <property type="nucleotide sequence ID" value="NZ_CAAHFH010000002.1"/>
</dbReference>
<dbReference type="InterPro" id="IPR036390">
    <property type="entry name" value="WH_DNA-bd_sf"/>
</dbReference>
<dbReference type="Proteomes" id="UP000346198">
    <property type="component" value="Unassembled WGS sequence"/>
</dbReference>
<dbReference type="InterPro" id="IPR036388">
    <property type="entry name" value="WH-like_DNA-bd_sf"/>
</dbReference>
<dbReference type="NCBIfam" id="TIGR00738">
    <property type="entry name" value="rrf2_super"/>
    <property type="match status" value="1"/>
</dbReference>
<organism evidence="2 3">
    <name type="scientific">Pontiella sulfatireligans</name>
    <dbReference type="NCBI Taxonomy" id="2750658"/>
    <lineage>
        <taxon>Bacteria</taxon>
        <taxon>Pseudomonadati</taxon>
        <taxon>Kiritimatiellota</taxon>
        <taxon>Kiritimatiellia</taxon>
        <taxon>Kiritimatiellales</taxon>
        <taxon>Pontiellaceae</taxon>
        <taxon>Pontiella</taxon>
    </lineage>
</organism>
<dbReference type="EMBL" id="CAAHFH010000002">
    <property type="protein sequence ID" value="VGO21113.1"/>
    <property type="molecule type" value="Genomic_DNA"/>
</dbReference>
<accession>A0A6C2UMG6</accession>
<proteinExistence type="predicted"/>
<dbReference type="PANTHER" id="PTHR33221">
    <property type="entry name" value="WINGED HELIX-TURN-HELIX TRANSCRIPTIONAL REGULATOR, RRF2 FAMILY"/>
    <property type="match status" value="1"/>
</dbReference>
<evidence type="ECO:0000313" key="3">
    <source>
        <dbReference type="Proteomes" id="UP000346198"/>
    </source>
</evidence>
<evidence type="ECO:0000256" key="1">
    <source>
        <dbReference type="ARBA" id="ARBA00023125"/>
    </source>
</evidence>
<dbReference type="Pfam" id="PF02082">
    <property type="entry name" value="Rrf2"/>
    <property type="match status" value="1"/>
</dbReference>
<dbReference type="GO" id="GO:0005829">
    <property type="term" value="C:cytosol"/>
    <property type="evidence" value="ECO:0007669"/>
    <property type="project" value="TreeGrafter"/>
</dbReference>
<dbReference type="InterPro" id="IPR000944">
    <property type="entry name" value="Tscrpt_reg_Rrf2"/>
</dbReference>
<dbReference type="AlphaFoldDB" id="A0A6C2UMG6"/>
<keyword evidence="1" id="KW-0238">DNA-binding</keyword>
<name>A0A6C2UMG6_9BACT</name>